<keyword evidence="8" id="KW-1185">Reference proteome</keyword>
<evidence type="ECO:0000256" key="1">
    <source>
        <dbReference type="ARBA" id="ARBA00004141"/>
    </source>
</evidence>
<dbReference type="STRING" id="42673.A0A2K0UAH9"/>
<comment type="subcellular location">
    <subcellularLocation>
        <location evidence="1">Membrane</location>
        <topology evidence="1">Multi-pass membrane protein</topology>
    </subcellularLocation>
</comment>
<evidence type="ECO:0000256" key="5">
    <source>
        <dbReference type="ARBA" id="ARBA00023136"/>
    </source>
</evidence>
<reference evidence="7 8" key="1">
    <citation type="submission" date="2017-06" db="EMBL/GenBank/DDBJ databases">
        <title>Genome of Fusarium nygamai isolate CS10214.</title>
        <authorList>
            <person name="Gardiner D.M."/>
            <person name="Obanor F."/>
            <person name="Kazan K."/>
        </authorList>
    </citation>
    <scope>NUCLEOTIDE SEQUENCE [LARGE SCALE GENOMIC DNA]</scope>
    <source>
        <strain evidence="7 8">CS10214</strain>
    </source>
</reference>
<dbReference type="AlphaFoldDB" id="A0A2K0UAH9"/>
<proteinExistence type="inferred from homology"/>
<feature type="region of interest" description="Disordered" evidence="6">
    <location>
        <begin position="1"/>
        <end position="30"/>
    </location>
</feature>
<dbReference type="EMBL" id="MTQA01000613">
    <property type="protein sequence ID" value="PNP54785.1"/>
    <property type="molecule type" value="Genomic_DNA"/>
</dbReference>
<organism evidence="7 8">
    <name type="scientific">Gibberella nygamai</name>
    <name type="common">Bean root rot disease fungus</name>
    <name type="synonym">Fusarium nygamai</name>
    <dbReference type="NCBI Taxonomy" id="42673"/>
    <lineage>
        <taxon>Eukaryota</taxon>
        <taxon>Fungi</taxon>
        <taxon>Dikarya</taxon>
        <taxon>Ascomycota</taxon>
        <taxon>Pezizomycotina</taxon>
        <taxon>Sordariomycetes</taxon>
        <taxon>Hypocreomycetidae</taxon>
        <taxon>Hypocreales</taxon>
        <taxon>Nectriaceae</taxon>
        <taxon>Fusarium</taxon>
        <taxon>Fusarium fujikuroi species complex</taxon>
    </lineage>
</organism>
<keyword evidence="5" id="KW-0472">Membrane</keyword>
<dbReference type="PANTHER" id="PTHR20855">
    <property type="entry name" value="ADIPOR/PROGESTIN RECEPTOR-RELATED"/>
    <property type="match status" value="1"/>
</dbReference>
<keyword evidence="4" id="KW-1133">Transmembrane helix</keyword>
<protein>
    <submittedName>
        <fullName evidence="7">Uncharacterized protein</fullName>
    </submittedName>
</protein>
<dbReference type="InterPro" id="IPR004254">
    <property type="entry name" value="AdipoR/HlyIII-related"/>
</dbReference>
<dbReference type="GO" id="GO:0038023">
    <property type="term" value="F:signaling receptor activity"/>
    <property type="evidence" value="ECO:0007669"/>
    <property type="project" value="TreeGrafter"/>
</dbReference>
<comment type="caution">
    <text evidence="7">The sequence shown here is derived from an EMBL/GenBank/DDBJ whole genome shotgun (WGS) entry which is preliminary data.</text>
</comment>
<evidence type="ECO:0000313" key="7">
    <source>
        <dbReference type="EMBL" id="PNP54785.1"/>
    </source>
</evidence>
<evidence type="ECO:0000256" key="3">
    <source>
        <dbReference type="ARBA" id="ARBA00022692"/>
    </source>
</evidence>
<gene>
    <name evidence="7" type="ORF">FNYG_15604</name>
</gene>
<comment type="similarity">
    <text evidence="2">Belongs to the ADIPOR family.</text>
</comment>
<dbReference type="PANTHER" id="PTHR20855:SF52">
    <property type="entry name" value="ADIPONECTIN RECEPTOR PROTEIN"/>
    <property type="match status" value="1"/>
</dbReference>
<dbReference type="Proteomes" id="UP000236664">
    <property type="component" value="Unassembled WGS sequence"/>
</dbReference>
<evidence type="ECO:0000256" key="2">
    <source>
        <dbReference type="ARBA" id="ARBA00007018"/>
    </source>
</evidence>
<dbReference type="GO" id="GO:0006882">
    <property type="term" value="P:intracellular zinc ion homeostasis"/>
    <property type="evidence" value="ECO:0007669"/>
    <property type="project" value="TreeGrafter"/>
</dbReference>
<name>A0A2K0UAH9_GIBNY</name>
<evidence type="ECO:0000256" key="4">
    <source>
        <dbReference type="ARBA" id="ARBA00022989"/>
    </source>
</evidence>
<dbReference type="OrthoDB" id="529367at2759"/>
<evidence type="ECO:0000256" key="6">
    <source>
        <dbReference type="SAM" id="MobiDB-lite"/>
    </source>
</evidence>
<accession>A0A2K0UAH9</accession>
<dbReference type="GO" id="GO:0016020">
    <property type="term" value="C:membrane"/>
    <property type="evidence" value="ECO:0007669"/>
    <property type="project" value="UniProtKB-SubCell"/>
</dbReference>
<keyword evidence="3" id="KW-0812">Transmembrane</keyword>
<sequence>MAGPDTIKQRRTRPENLNVTKQSMANPPPRIKTVTWRDIPDWRRDNKYILTGYRPLEDDYFQVFKSLTFLHNETCNIHTHLIGAVLLPLFATVILRNI</sequence>
<evidence type="ECO:0000313" key="8">
    <source>
        <dbReference type="Proteomes" id="UP000236664"/>
    </source>
</evidence>
<feature type="compositionally biased region" description="Polar residues" evidence="6">
    <location>
        <begin position="15"/>
        <end position="25"/>
    </location>
</feature>